<evidence type="ECO:0000256" key="1">
    <source>
        <dbReference type="SAM" id="SignalP"/>
    </source>
</evidence>
<dbReference type="RefSeq" id="WP_344369329.1">
    <property type="nucleotide sequence ID" value="NZ_BAAAPW010000001.1"/>
</dbReference>
<dbReference type="Proteomes" id="UP001501196">
    <property type="component" value="Unassembled WGS sequence"/>
</dbReference>
<name>A0ABP5FH79_9MICO</name>
<dbReference type="EMBL" id="BAAAPW010000001">
    <property type="protein sequence ID" value="GAA2025711.1"/>
    <property type="molecule type" value="Genomic_DNA"/>
</dbReference>
<dbReference type="Pfam" id="PF12028">
    <property type="entry name" value="DUF3515"/>
    <property type="match status" value="1"/>
</dbReference>
<organism evidence="2 3">
    <name type="scientific">Agromyces tropicus</name>
    <dbReference type="NCBI Taxonomy" id="555371"/>
    <lineage>
        <taxon>Bacteria</taxon>
        <taxon>Bacillati</taxon>
        <taxon>Actinomycetota</taxon>
        <taxon>Actinomycetes</taxon>
        <taxon>Micrococcales</taxon>
        <taxon>Microbacteriaceae</taxon>
        <taxon>Agromyces</taxon>
    </lineage>
</organism>
<keyword evidence="1" id="KW-0732">Signal</keyword>
<feature type="chain" id="PRO_5046184424" description="DUF3515 domain-containing protein" evidence="1">
    <location>
        <begin position="32"/>
        <end position="172"/>
    </location>
</feature>
<dbReference type="InterPro" id="IPR021903">
    <property type="entry name" value="DUF3515"/>
</dbReference>
<dbReference type="PROSITE" id="PS51257">
    <property type="entry name" value="PROKAR_LIPOPROTEIN"/>
    <property type="match status" value="1"/>
</dbReference>
<feature type="signal peptide" evidence="1">
    <location>
        <begin position="1"/>
        <end position="31"/>
    </location>
</feature>
<evidence type="ECO:0000313" key="2">
    <source>
        <dbReference type="EMBL" id="GAA2025711.1"/>
    </source>
</evidence>
<evidence type="ECO:0008006" key="4">
    <source>
        <dbReference type="Google" id="ProtNLM"/>
    </source>
</evidence>
<evidence type="ECO:0000313" key="3">
    <source>
        <dbReference type="Proteomes" id="UP001501196"/>
    </source>
</evidence>
<gene>
    <name evidence="2" type="ORF">GCM10009819_05950</name>
</gene>
<keyword evidence="3" id="KW-1185">Reference proteome</keyword>
<protein>
    <recommendedName>
        <fullName evidence="4">DUF3515 domain-containing protein</fullName>
    </recommendedName>
</protein>
<reference evidence="3" key="1">
    <citation type="journal article" date="2019" name="Int. J. Syst. Evol. Microbiol.">
        <title>The Global Catalogue of Microorganisms (GCM) 10K type strain sequencing project: providing services to taxonomists for standard genome sequencing and annotation.</title>
        <authorList>
            <consortium name="The Broad Institute Genomics Platform"/>
            <consortium name="The Broad Institute Genome Sequencing Center for Infectious Disease"/>
            <person name="Wu L."/>
            <person name="Ma J."/>
        </authorList>
    </citation>
    <scope>NUCLEOTIDE SEQUENCE [LARGE SCALE GENOMIC DNA]</scope>
    <source>
        <strain evidence="3">JCM 15672</strain>
    </source>
</reference>
<comment type="caution">
    <text evidence="2">The sequence shown here is derived from an EMBL/GenBank/DDBJ whole genome shotgun (WGS) entry which is preliminary data.</text>
</comment>
<sequence>MSAPRSGRPPHRLARRLAAAALVAFAAPLLAACTPAVPFDPAPDATDPDCASVVVRLPDQVAGLDARETSAQGTGAWGSPAAVLLRCGVEPPGPTTLRCVSVDDVDWIIDESDAPRYRFLTYGRTPAVEVVVDNDAVSGTTAISDLSGAVGAIPADGGCTDFEDLGGLTDEG</sequence>
<accession>A0ABP5FH79</accession>
<proteinExistence type="predicted"/>